<sequence>MQQFVEVVGVVDLGWAVTVGQATSPAVGDDGAPFAAARHAVVSAAGEEQLVRYLLELLERS</sequence>
<protein>
    <submittedName>
        <fullName evidence="1">Uncharacterized protein</fullName>
    </submittedName>
</protein>
<dbReference type="Proteomes" id="UP000193087">
    <property type="component" value="Unassembled WGS sequence"/>
</dbReference>
<dbReference type="AlphaFoldDB" id="A0A1X2CEV1"/>
<comment type="caution">
    <text evidence="1">The sequence shown here is derived from an EMBL/GenBank/DDBJ whole genome shotgun (WGS) entry which is preliminary data.</text>
</comment>
<reference evidence="1 2" key="1">
    <citation type="submission" date="2016-01" db="EMBL/GenBank/DDBJ databases">
        <title>The new phylogeny of the genus Mycobacterium.</title>
        <authorList>
            <person name="Tarcisio F."/>
            <person name="Conor M."/>
            <person name="Antonella G."/>
            <person name="Elisabetta G."/>
            <person name="Giulia F.S."/>
            <person name="Sara T."/>
            <person name="Anna F."/>
            <person name="Clotilde B."/>
            <person name="Roberto B."/>
            <person name="Veronica D.S."/>
            <person name="Fabio R."/>
            <person name="Monica P."/>
            <person name="Olivier J."/>
            <person name="Enrico T."/>
            <person name="Nicola S."/>
        </authorList>
    </citation>
    <scope>NUCLEOTIDE SEQUENCE [LARGE SCALE GENOMIC DNA]</scope>
    <source>
        <strain evidence="1 2">DSM 45176</strain>
    </source>
</reference>
<dbReference type="EMBL" id="LQPQ01000120">
    <property type="protein sequence ID" value="ORW74477.1"/>
    <property type="molecule type" value="Genomic_DNA"/>
</dbReference>
<proteinExistence type="predicted"/>
<name>A0A1X2CEV1_9MYCO</name>
<evidence type="ECO:0000313" key="1">
    <source>
        <dbReference type="EMBL" id="ORW74477.1"/>
    </source>
</evidence>
<keyword evidence="2" id="KW-1185">Reference proteome</keyword>
<gene>
    <name evidence="1" type="ORF">AWC22_23200</name>
</gene>
<evidence type="ECO:0000313" key="2">
    <source>
        <dbReference type="Proteomes" id="UP000193087"/>
    </source>
</evidence>
<accession>A0A1X2CEV1</accession>
<organism evidence="1 2">
    <name type="scientific">Mycobacterium riyadhense</name>
    <dbReference type="NCBI Taxonomy" id="486698"/>
    <lineage>
        <taxon>Bacteria</taxon>
        <taxon>Bacillati</taxon>
        <taxon>Actinomycetota</taxon>
        <taxon>Actinomycetes</taxon>
        <taxon>Mycobacteriales</taxon>
        <taxon>Mycobacteriaceae</taxon>
        <taxon>Mycobacterium</taxon>
    </lineage>
</organism>